<dbReference type="EMBL" id="MFEO01000026">
    <property type="protein sequence ID" value="OGE89178.1"/>
    <property type="molecule type" value="Genomic_DNA"/>
</dbReference>
<comment type="caution">
    <text evidence="4">The sequence shown here is derived from an EMBL/GenBank/DDBJ whole genome shotgun (WGS) entry which is preliminary data.</text>
</comment>
<evidence type="ECO:0000256" key="3">
    <source>
        <dbReference type="RuleBase" id="RU003939"/>
    </source>
</evidence>
<dbReference type="GO" id="GO:0005829">
    <property type="term" value="C:cytosol"/>
    <property type="evidence" value="ECO:0007669"/>
    <property type="project" value="TreeGrafter"/>
</dbReference>
<dbReference type="Gene3D" id="4.10.520.10">
    <property type="entry name" value="IHF-like DNA-binding proteins"/>
    <property type="match status" value="1"/>
</dbReference>
<dbReference type="InterPro" id="IPR010992">
    <property type="entry name" value="IHF-like_DNA-bd_dom_sf"/>
</dbReference>
<sequence>MNKAALIDVLAERLGTGKAEAEKMLNTLVEVITDTIKNGDEVTITGFGSFSVRERKGRIGVNPRNLSQQITIPPVRVPKFKAGKSLKESVR</sequence>
<evidence type="ECO:0008006" key="6">
    <source>
        <dbReference type="Google" id="ProtNLM"/>
    </source>
</evidence>
<dbReference type="GO" id="GO:0030527">
    <property type="term" value="F:structural constituent of chromatin"/>
    <property type="evidence" value="ECO:0007669"/>
    <property type="project" value="InterPro"/>
</dbReference>
<reference evidence="4 5" key="1">
    <citation type="journal article" date="2016" name="Nat. Commun.">
        <title>Thousands of microbial genomes shed light on interconnected biogeochemical processes in an aquifer system.</title>
        <authorList>
            <person name="Anantharaman K."/>
            <person name="Brown C.T."/>
            <person name="Hug L.A."/>
            <person name="Sharon I."/>
            <person name="Castelle C.J."/>
            <person name="Probst A.J."/>
            <person name="Thomas B.C."/>
            <person name="Singh A."/>
            <person name="Wilkins M.J."/>
            <person name="Karaoz U."/>
            <person name="Brodie E.L."/>
            <person name="Williams K.H."/>
            <person name="Hubbard S.S."/>
            <person name="Banfield J.F."/>
        </authorList>
    </citation>
    <scope>NUCLEOTIDE SEQUENCE [LARGE SCALE GENOMIC DNA]</scope>
</reference>
<dbReference type="GO" id="GO:0030261">
    <property type="term" value="P:chromosome condensation"/>
    <property type="evidence" value="ECO:0007669"/>
    <property type="project" value="UniProtKB-KW"/>
</dbReference>
<dbReference type="CDD" id="cd13831">
    <property type="entry name" value="HU"/>
    <property type="match status" value="1"/>
</dbReference>
<dbReference type="SUPFAM" id="SSF47729">
    <property type="entry name" value="IHF-like DNA-binding proteins"/>
    <property type="match status" value="1"/>
</dbReference>
<gene>
    <name evidence="4" type="ORF">A2722_00365</name>
</gene>
<dbReference type="PANTHER" id="PTHR33175">
    <property type="entry name" value="DNA-BINDING PROTEIN HU"/>
    <property type="match status" value="1"/>
</dbReference>
<evidence type="ECO:0000313" key="5">
    <source>
        <dbReference type="Proteomes" id="UP000178377"/>
    </source>
</evidence>
<dbReference type="InterPro" id="IPR020816">
    <property type="entry name" value="Histone-like_DNA-bd_CS"/>
</dbReference>
<evidence type="ECO:0000256" key="1">
    <source>
        <dbReference type="ARBA" id="ARBA00023067"/>
    </source>
</evidence>
<dbReference type="STRING" id="1817828.A2722_00365"/>
<protein>
    <recommendedName>
        <fullName evidence="6">DNA-binding protein HU</fullName>
    </recommendedName>
</protein>
<evidence type="ECO:0000313" key="4">
    <source>
        <dbReference type="EMBL" id="OGE89178.1"/>
    </source>
</evidence>
<keyword evidence="1" id="KW-0226">DNA condensation</keyword>
<dbReference type="InterPro" id="IPR000119">
    <property type="entry name" value="Hist_DNA-bd"/>
</dbReference>
<dbReference type="Proteomes" id="UP000178377">
    <property type="component" value="Unassembled WGS sequence"/>
</dbReference>
<dbReference type="AlphaFoldDB" id="A0A1F5PGY0"/>
<comment type="similarity">
    <text evidence="3">Belongs to the bacterial histone-like protein family.</text>
</comment>
<evidence type="ECO:0000256" key="2">
    <source>
        <dbReference type="ARBA" id="ARBA00023125"/>
    </source>
</evidence>
<dbReference type="PRINTS" id="PR01727">
    <property type="entry name" value="DNABINDINGHU"/>
</dbReference>
<dbReference type="PROSITE" id="PS00045">
    <property type="entry name" value="HISTONE_LIKE"/>
    <property type="match status" value="1"/>
</dbReference>
<dbReference type="GO" id="GO:0003677">
    <property type="term" value="F:DNA binding"/>
    <property type="evidence" value="ECO:0007669"/>
    <property type="project" value="UniProtKB-KW"/>
</dbReference>
<proteinExistence type="inferred from homology"/>
<accession>A0A1F5PGY0</accession>
<dbReference type="PANTHER" id="PTHR33175:SF3">
    <property type="entry name" value="DNA-BINDING PROTEIN HU-BETA"/>
    <property type="match status" value="1"/>
</dbReference>
<name>A0A1F5PGY0_9BACT</name>
<organism evidence="4 5">
    <name type="scientific">Candidatus Doudnabacteria bacterium RIFCSPHIGHO2_01_FULL_50_11</name>
    <dbReference type="NCBI Taxonomy" id="1817828"/>
    <lineage>
        <taxon>Bacteria</taxon>
        <taxon>Candidatus Doudnaibacteriota</taxon>
    </lineage>
</organism>
<dbReference type="SMART" id="SM00411">
    <property type="entry name" value="BHL"/>
    <property type="match status" value="1"/>
</dbReference>
<dbReference type="Pfam" id="PF00216">
    <property type="entry name" value="Bac_DNA_binding"/>
    <property type="match status" value="1"/>
</dbReference>
<keyword evidence="2" id="KW-0238">DNA-binding</keyword>